<dbReference type="Proteomes" id="UP000330807">
    <property type="component" value="Unassembled WGS sequence"/>
</dbReference>
<evidence type="ECO:0000313" key="3">
    <source>
        <dbReference type="Proteomes" id="UP000330807"/>
    </source>
</evidence>
<proteinExistence type="predicted"/>
<reference evidence="2 3" key="1">
    <citation type="submission" date="2019-10" db="EMBL/GenBank/DDBJ databases">
        <authorList>
            <person name="Wolf R A."/>
        </authorList>
    </citation>
    <scope>NUCLEOTIDE SEQUENCE [LARGE SCALE GENOMIC DNA]</scope>
    <source>
        <strain evidence="2">Collinsella_aerofaciens_AK_138A</strain>
    </source>
</reference>
<evidence type="ECO:0000313" key="2">
    <source>
        <dbReference type="EMBL" id="VWM02860.1"/>
    </source>
</evidence>
<accession>A0A5K1JF31</accession>
<sequence length="109" mass="11409">MSTVSTGLKCKQALVAGGVATGWLITSRGAAESDGGQVTDSQSVGGGPDSGQMPPDAKQVPEDQLQGGGEVTFSSEGVQLKKRAPWQPCCHGAFLKRTQAFNLKRQYLE</sequence>
<name>A0A5K1JF31_9ACTN</name>
<gene>
    <name evidence="2" type="ORF">LMKDKBCB_02323</name>
</gene>
<dbReference type="AlphaFoldDB" id="A0A5K1JF31"/>
<evidence type="ECO:0000256" key="1">
    <source>
        <dbReference type="SAM" id="MobiDB-lite"/>
    </source>
</evidence>
<protein>
    <submittedName>
        <fullName evidence="2">Uncharacterized protein</fullName>
    </submittedName>
</protein>
<feature type="region of interest" description="Disordered" evidence="1">
    <location>
        <begin position="29"/>
        <end position="68"/>
    </location>
</feature>
<dbReference type="RefSeq" id="WP_156064273.1">
    <property type="nucleotide sequence ID" value="NZ_CABWIH010000063.1"/>
</dbReference>
<organism evidence="2 3">
    <name type="scientific">Collinsella aerofaciens</name>
    <dbReference type="NCBI Taxonomy" id="74426"/>
    <lineage>
        <taxon>Bacteria</taxon>
        <taxon>Bacillati</taxon>
        <taxon>Actinomycetota</taxon>
        <taxon>Coriobacteriia</taxon>
        <taxon>Coriobacteriales</taxon>
        <taxon>Coriobacteriaceae</taxon>
        <taxon>Collinsella</taxon>
    </lineage>
</organism>
<dbReference type="EMBL" id="CABWIH010000063">
    <property type="protein sequence ID" value="VWM02860.1"/>
    <property type="molecule type" value="Genomic_DNA"/>
</dbReference>